<dbReference type="PROSITE" id="PS51755">
    <property type="entry name" value="OMPR_PHOB"/>
    <property type="match status" value="1"/>
</dbReference>
<organism evidence="10 11">
    <name type="scientific">Halarcobacter mediterraneus</name>
    <dbReference type="NCBI Taxonomy" id="2023153"/>
    <lineage>
        <taxon>Bacteria</taxon>
        <taxon>Pseudomonadati</taxon>
        <taxon>Campylobacterota</taxon>
        <taxon>Epsilonproteobacteria</taxon>
        <taxon>Campylobacterales</taxon>
        <taxon>Arcobacteraceae</taxon>
        <taxon>Halarcobacter</taxon>
    </lineage>
</organism>
<feature type="modified residue" description="4-aspartylphosphate" evidence="6">
    <location>
        <position position="70"/>
    </location>
</feature>
<dbReference type="InterPro" id="IPR039420">
    <property type="entry name" value="WalR-like"/>
</dbReference>
<reference evidence="10 11" key="1">
    <citation type="submission" date="2017-09" db="EMBL/GenBank/DDBJ databases">
        <title>Genomics of the genus Arcobacter.</title>
        <authorList>
            <person name="Perez-Cataluna A."/>
            <person name="Figueras M.J."/>
            <person name="Salas-Masso N."/>
        </authorList>
    </citation>
    <scope>NUCLEOTIDE SEQUENCE [LARGE SCALE GENOMIC DNA]</scope>
    <source>
        <strain evidence="10 11">F156-34</strain>
    </source>
</reference>
<dbReference type="Pfam" id="PF00486">
    <property type="entry name" value="Trans_reg_C"/>
    <property type="match status" value="1"/>
</dbReference>
<dbReference type="GO" id="GO:0000976">
    <property type="term" value="F:transcription cis-regulatory region binding"/>
    <property type="evidence" value="ECO:0007669"/>
    <property type="project" value="TreeGrafter"/>
</dbReference>
<dbReference type="InterPro" id="IPR016032">
    <property type="entry name" value="Sig_transdc_resp-reg_C-effctor"/>
</dbReference>
<evidence type="ECO:0000259" key="9">
    <source>
        <dbReference type="PROSITE" id="PS51755"/>
    </source>
</evidence>
<dbReference type="Proteomes" id="UP000289718">
    <property type="component" value="Unassembled WGS sequence"/>
</dbReference>
<dbReference type="PANTHER" id="PTHR48111:SF1">
    <property type="entry name" value="TWO-COMPONENT RESPONSE REGULATOR ORR33"/>
    <property type="match status" value="1"/>
</dbReference>
<dbReference type="SUPFAM" id="SSF52172">
    <property type="entry name" value="CheY-like"/>
    <property type="match status" value="1"/>
</dbReference>
<keyword evidence="11" id="KW-1185">Reference proteome</keyword>
<dbReference type="GO" id="GO:0032993">
    <property type="term" value="C:protein-DNA complex"/>
    <property type="evidence" value="ECO:0007669"/>
    <property type="project" value="TreeGrafter"/>
</dbReference>
<dbReference type="GO" id="GO:0006355">
    <property type="term" value="P:regulation of DNA-templated transcription"/>
    <property type="evidence" value="ECO:0007669"/>
    <property type="project" value="InterPro"/>
</dbReference>
<evidence type="ECO:0000256" key="2">
    <source>
        <dbReference type="ARBA" id="ARBA00023012"/>
    </source>
</evidence>
<keyword evidence="4 7" id="KW-0238">DNA-binding</keyword>
<dbReference type="OrthoDB" id="5343618at2"/>
<evidence type="ECO:0000256" key="7">
    <source>
        <dbReference type="PROSITE-ProRule" id="PRU01091"/>
    </source>
</evidence>
<dbReference type="Gene3D" id="3.40.50.2300">
    <property type="match status" value="1"/>
</dbReference>
<dbReference type="SUPFAM" id="SSF46894">
    <property type="entry name" value="C-terminal effector domain of the bipartite response regulators"/>
    <property type="match status" value="1"/>
</dbReference>
<keyword evidence="3" id="KW-0805">Transcription regulation</keyword>
<evidence type="ECO:0000313" key="10">
    <source>
        <dbReference type="EMBL" id="RXK14355.1"/>
    </source>
</evidence>
<gene>
    <name evidence="10" type="ORF">CP965_02600</name>
</gene>
<name>A0A4Q1AWB9_9BACT</name>
<protein>
    <submittedName>
        <fullName evidence="10">Transcriptional regulator</fullName>
    </submittedName>
</protein>
<dbReference type="EMBL" id="NXIE01000001">
    <property type="protein sequence ID" value="RXK14355.1"/>
    <property type="molecule type" value="Genomic_DNA"/>
</dbReference>
<keyword evidence="5" id="KW-0804">Transcription</keyword>
<feature type="domain" description="OmpR/PhoB-type" evidence="9">
    <location>
        <begin position="150"/>
        <end position="247"/>
    </location>
</feature>
<sequence>MVDYILLEEYAKDKDVLFVEDDGDILEETSELLELIFAKVDVASNGEEGLDKYKKHYNLTNKHYDLVISDIKMPKMDGIELTKEIYKINKDQLLVILSAHSESNYLLELVNIGISHFISKPLNYDSFVHVLYTKLKELHENRNENDTINDTILTINDTLSWNKENKQLYKNEENIKLTKKEILLIELLLKYSEKTHTIEEILTVLWAEEDEDTSNIANLKNIISRLRRKIPELDLENVYGFGYRINLK</sequence>
<dbReference type="PROSITE" id="PS50110">
    <property type="entry name" value="RESPONSE_REGULATORY"/>
    <property type="match status" value="1"/>
</dbReference>
<dbReference type="SMART" id="SM00448">
    <property type="entry name" value="REC"/>
    <property type="match status" value="1"/>
</dbReference>
<dbReference type="GO" id="GO:0000156">
    <property type="term" value="F:phosphorelay response regulator activity"/>
    <property type="evidence" value="ECO:0007669"/>
    <property type="project" value="TreeGrafter"/>
</dbReference>
<dbReference type="Gene3D" id="1.10.10.10">
    <property type="entry name" value="Winged helix-like DNA-binding domain superfamily/Winged helix DNA-binding domain"/>
    <property type="match status" value="1"/>
</dbReference>
<evidence type="ECO:0000256" key="5">
    <source>
        <dbReference type="ARBA" id="ARBA00023163"/>
    </source>
</evidence>
<feature type="domain" description="Response regulatory" evidence="8">
    <location>
        <begin position="15"/>
        <end position="135"/>
    </location>
</feature>
<dbReference type="GO" id="GO:0005829">
    <property type="term" value="C:cytosol"/>
    <property type="evidence" value="ECO:0007669"/>
    <property type="project" value="TreeGrafter"/>
</dbReference>
<dbReference type="InterPro" id="IPR036388">
    <property type="entry name" value="WH-like_DNA-bd_sf"/>
</dbReference>
<feature type="DNA-binding region" description="OmpR/PhoB-type" evidence="7">
    <location>
        <begin position="150"/>
        <end position="247"/>
    </location>
</feature>
<dbReference type="AlphaFoldDB" id="A0A4Q1AWB9"/>
<dbReference type="InterPro" id="IPR001789">
    <property type="entry name" value="Sig_transdc_resp-reg_receiver"/>
</dbReference>
<dbReference type="SMART" id="SM00862">
    <property type="entry name" value="Trans_reg_C"/>
    <property type="match status" value="1"/>
</dbReference>
<dbReference type="InterPro" id="IPR011006">
    <property type="entry name" value="CheY-like_superfamily"/>
</dbReference>
<keyword evidence="2" id="KW-0902">Two-component regulatory system</keyword>
<evidence type="ECO:0000313" key="11">
    <source>
        <dbReference type="Proteomes" id="UP000289718"/>
    </source>
</evidence>
<dbReference type="PANTHER" id="PTHR48111">
    <property type="entry name" value="REGULATOR OF RPOS"/>
    <property type="match status" value="1"/>
</dbReference>
<evidence type="ECO:0000256" key="1">
    <source>
        <dbReference type="ARBA" id="ARBA00022553"/>
    </source>
</evidence>
<proteinExistence type="predicted"/>
<dbReference type="RefSeq" id="WP_129060484.1">
    <property type="nucleotide sequence ID" value="NZ_NXIE01000001.1"/>
</dbReference>
<evidence type="ECO:0000256" key="4">
    <source>
        <dbReference type="ARBA" id="ARBA00023125"/>
    </source>
</evidence>
<dbReference type="Pfam" id="PF00072">
    <property type="entry name" value="Response_reg"/>
    <property type="match status" value="1"/>
</dbReference>
<evidence type="ECO:0000256" key="6">
    <source>
        <dbReference type="PROSITE-ProRule" id="PRU00169"/>
    </source>
</evidence>
<evidence type="ECO:0000256" key="3">
    <source>
        <dbReference type="ARBA" id="ARBA00023015"/>
    </source>
</evidence>
<comment type="caution">
    <text evidence="10">The sequence shown here is derived from an EMBL/GenBank/DDBJ whole genome shotgun (WGS) entry which is preliminary data.</text>
</comment>
<dbReference type="InterPro" id="IPR001867">
    <property type="entry name" value="OmpR/PhoB-type_DNA-bd"/>
</dbReference>
<keyword evidence="1 6" id="KW-0597">Phosphoprotein</keyword>
<evidence type="ECO:0000259" key="8">
    <source>
        <dbReference type="PROSITE" id="PS50110"/>
    </source>
</evidence>
<accession>A0A4Q1AWB9</accession>